<dbReference type="SUPFAM" id="SSF88713">
    <property type="entry name" value="Glycoside hydrolase/deacetylase"/>
    <property type="match status" value="1"/>
</dbReference>
<evidence type="ECO:0000259" key="3">
    <source>
        <dbReference type="PROSITE" id="PS51677"/>
    </source>
</evidence>
<dbReference type="InterPro" id="IPR050248">
    <property type="entry name" value="Polysacc_deacetylase_ArnD"/>
</dbReference>
<keyword evidence="5" id="KW-1185">Reference proteome</keyword>
<comment type="caution">
    <text evidence="4">The sequence shown here is derived from an EMBL/GenBank/DDBJ whole genome shotgun (WGS) entry which is preliminary data.</text>
</comment>
<dbReference type="CDD" id="cd10917">
    <property type="entry name" value="CE4_NodB_like_6s_7s"/>
    <property type="match status" value="1"/>
</dbReference>
<organism evidence="4 5">
    <name type="scientific">Planococcus chinensis</name>
    <dbReference type="NCBI Taxonomy" id="272917"/>
    <lineage>
        <taxon>Bacteria</taxon>
        <taxon>Bacillati</taxon>
        <taxon>Bacillota</taxon>
        <taxon>Bacilli</taxon>
        <taxon>Bacillales</taxon>
        <taxon>Caryophanaceae</taxon>
        <taxon>Planococcus</taxon>
    </lineage>
</organism>
<dbReference type="Gene3D" id="3.20.20.370">
    <property type="entry name" value="Glycoside hydrolase/deacetylase"/>
    <property type="match status" value="1"/>
</dbReference>
<proteinExistence type="predicted"/>
<name>A0ABW4QCW2_9BACL</name>
<dbReference type="PANTHER" id="PTHR10587:SF133">
    <property type="entry name" value="CHITIN DEACETYLASE 1-RELATED"/>
    <property type="match status" value="1"/>
</dbReference>
<dbReference type="EMBL" id="JBHUFW010000002">
    <property type="protein sequence ID" value="MFD1861372.1"/>
    <property type="molecule type" value="Genomic_DNA"/>
</dbReference>
<dbReference type="PANTHER" id="PTHR10587">
    <property type="entry name" value="GLYCOSYL TRANSFERASE-RELATED"/>
    <property type="match status" value="1"/>
</dbReference>
<gene>
    <name evidence="4" type="ORF">ACFSDB_00455</name>
</gene>
<dbReference type="RefSeq" id="WP_377338729.1">
    <property type="nucleotide sequence ID" value="NZ_JBHUFW010000002.1"/>
</dbReference>
<dbReference type="Proteomes" id="UP001597273">
    <property type="component" value="Unassembled WGS sequence"/>
</dbReference>
<dbReference type="GO" id="GO:0016787">
    <property type="term" value="F:hydrolase activity"/>
    <property type="evidence" value="ECO:0007669"/>
    <property type="project" value="UniProtKB-KW"/>
</dbReference>
<reference evidence="5" key="1">
    <citation type="journal article" date="2019" name="Int. J. Syst. Evol. Microbiol.">
        <title>The Global Catalogue of Microorganisms (GCM) 10K type strain sequencing project: providing services to taxonomists for standard genome sequencing and annotation.</title>
        <authorList>
            <consortium name="The Broad Institute Genomics Platform"/>
            <consortium name="The Broad Institute Genome Sequencing Center for Infectious Disease"/>
            <person name="Wu L."/>
            <person name="Ma J."/>
        </authorList>
    </citation>
    <scope>NUCLEOTIDE SEQUENCE [LARGE SCALE GENOMIC DNA]</scope>
    <source>
        <strain evidence="5">CGMCC 1.15475</strain>
    </source>
</reference>
<evidence type="ECO:0000256" key="2">
    <source>
        <dbReference type="ARBA" id="ARBA00022801"/>
    </source>
</evidence>
<dbReference type="Pfam" id="PF01522">
    <property type="entry name" value="Polysacc_deac_1"/>
    <property type="match status" value="1"/>
</dbReference>
<keyword evidence="2 4" id="KW-0378">Hydrolase</keyword>
<evidence type="ECO:0000256" key="1">
    <source>
        <dbReference type="ARBA" id="ARBA00022723"/>
    </source>
</evidence>
<dbReference type="InterPro" id="IPR011330">
    <property type="entry name" value="Glyco_hydro/deAcase_b/a-brl"/>
</dbReference>
<protein>
    <submittedName>
        <fullName evidence="4">Polysaccharide deacetylase family protein</fullName>
        <ecNumber evidence="4">3.-.-.-</ecNumber>
    </submittedName>
</protein>
<sequence>MYGSSNPDILTHSPSPGKKSVVLTFDDGPSRALPRILDALQDADVQVVFFWQSRLLHPSRPWKRVLAEGHQIGSHSVKHNNLAALPYAKQHDDIKNSVEKIRLVTGGNVKYFRPPFGQFNDDTLKAAKALNMVPVMWRVASMDWELQKSPEKVISTVIDNLEDGAVILLHELQHTADLLPELIQAIRDQGYGFSLLPNF</sequence>
<dbReference type="EC" id="3.-.-.-" evidence="4"/>
<evidence type="ECO:0000313" key="4">
    <source>
        <dbReference type="EMBL" id="MFD1861372.1"/>
    </source>
</evidence>
<accession>A0ABW4QCW2</accession>
<feature type="domain" description="NodB homology" evidence="3">
    <location>
        <begin position="19"/>
        <end position="194"/>
    </location>
</feature>
<dbReference type="InterPro" id="IPR002509">
    <property type="entry name" value="NODB_dom"/>
</dbReference>
<keyword evidence="1" id="KW-0479">Metal-binding</keyword>
<dbReference type="PROSITE" id="PS51677">
    <property type="entry name" value="NODB"/>
    <property type="match status" value="1"/>
</dbReference>
<evidence type="ECO:0000313" key="5">
    <source>
        <dbReference type="Proteomes" id="UP001597273"/>
    </source>
</evidence>